<dbReference type="KEGG" id="amij:EQM06_12690"/>
<sequence>MKKCILAFILIVSIVFGSISMSFAAVDQDVTIVNPVNGSAITSSSLFLSVKLTQPKTIRVSVYEVRKATGANSSISLGESDMRAIIQGTYADSGSLIYVPLGAGESFTSSNKLSFYTRNLENRSPGVYYIKVDTMYQNKAVYSRKCFVTIKNKEDSKLFDSSQSGTATFLQNLIKSIFN</sequence>
<evidence type="ECO:0000256" key="1">
    <source>
        <dbReference type="SAM" id="SignalP"/>
    </source>
</evidence>
<dbReference type="AlphaFoldDB" id="A0A410PYH6"/>
<reference evidence="2 3" key="1">
    <citation type="submission" date="2019-01" db="EMBL/GenBank/DDBJ databases">
        <title>Draft genomes of a novel of Aminipila strains.</title>
        <authorList>
            <person name="Ma S."/>
        </authorList>
    </citation>
    <scope>NUCLEOTIDE SEQUENCE [LARGE SCALE GENOMIC DNA]</scope>
    <source>
        <strain evidence="3">JN-39</strain>
    </source>
</reference>
<keyword evidence="3" id="KW-1185">Reference proteome</keyword>
<keyword evidence="1" id="KW-0732">Signal</keyword>
<dbReference type="Proteomes" id="UP000287601">
    <property type="component" value="Chromosome"/>
</dbReference>
<feature type="chain" id="PRO_5019423063" evidence="1">
    <location>
        <begin position="25"/>
        <end position="179"/>
    </location>
</feature>
<feature type="signal peptide" evidence="1">
    <location>
        <begin position="1"/>
        <end position="24"/>
    </location>
</feature>
<name>A0A410PYH6_9FIRM</name>
<dbReference type="EMBL" id="CP035281">
    <property type="protein sequence ID" value="QAT44009.1"/>
    <property type="molecule type" value="Genomic_DNA"/>
</dbReference>
<dbReference type="RefSeq" id="WP_128746716.1">
    <property type="nucleotide sequence ID" value="NZ_CP035281.1"/>
</dbReference>
<evidence type="ECO:0000313" key="3">
    <source>
        <dbReference type="Proteomes" id="UP000287601"/>
    </source>
</evidence>
<gene>
    <name evidence="2" type="ORF">EQM06_12690</name>
</gene>
<proteinExistence type="predicted"/>
<protein>
    <submittedName>
        <fullName evidence="2">Uncharacterized protein</fullName>
    </submittedName>
</protein>
<evidence type="ECO:0000313" key="2">
    <source>
        <dbReference type="EMBL" id="QAT44009.1"/>
    </source>
</evidence>
<accession>A0A410PYH6</accession>
<dbReference type="OrthoDB" id="1952054at2"/>
<organism evidence="2 3">
    <name type="scientific">Aminipila luticellarii</name>
    <dbReference type="NCBI Taxonomy" id="2507160"/>
    <lineage>
        <taxon>Bacteria</taxon>
        <taxon>Bacillati</taxon>
        <taxon>Bacillota</taxon>
        <taxon>Clostridia</taxon>
        <taxon>Peptostreptococcales</taxon>
        <taxon>Anaerovoracaceae</taxon>
        <taxon>Aminipila</taxon>
    </lineage>
</organism>